<name>A0A009IAD3_ACIB9</name>
<evidence type="ECO:0000256" key="1">
    <source>
        <dbReference type="ARBA" id="ARBA00003618"/>
    </source>
</evidence>
<evidence type="ECO:0000256" key="7">
    <source>
        <dbReference type="ARBA" id="ARBA00023204"/>
    </source>
</evidence>
<evidence type="ECO:0000313" key="11">
    <source>
        <dbReference type="EMBL" id="EXB07376.1"/>
    </source>
</evidence>
<dbReference type="PATRIC" id="fig|1310613.3.peg.484"/>
<dbReference type="SUPFAM" id="SSF52540">
    <property type="entry name" value="P-loop containing nucleoside triphosphate hydrolases"/>
    <property type="match status" value="1"/>
</dbReference>
<evidence type="ECO:0000256" key="5">
    <source>
        <dbReference type="ARBA" id="ARBA00022763"/>
    </source>
</evidence>
<organism evidence="11 12">
    <name type="scientific">Acinetobacter baumannii (strain 1295743)</name>
    <dbReference type="NCBI Taxonomy" id="1310613"/>
    <lineage>
        <taxon>Bacteria</taxon>
        <taxon>Pseudomonadati</taxon>
        <taxon>Pseudomonadota</taxon>
        <taxon>Gammaproteobacteria</taxon>
        <taxon>Moraxellales</taxon>
        <taxon>Moraxellaceae</taxon>
        <taxon>Acinetobacter</taxon>
        <taxon>Acinetobacter calcoaceticus/baumannii complex</taxon>
    </lineage>
</organism>
<dbReference type="AlphaFoldDB" id="A0A009IAD3"/>
<reference evidence="11 12" key="1">
    <citation type="submission" date="2014-02" db="EMBL/GenBank/DDBJ databases">
        <title>Comparative genomics and transcriptomics to identify genetic mechanisms underlying the emergence of carbapenem resistant Acinetobacter baumannii (CRAb).</title>
        <authorList>
            <person name="Harris A.D."/>
            <person name="Johnson K.J."/>
            <person name="George J."/>
            <person name="Shefchek K."/>
            <person name="Daugherty S.C."/>
            <person name="Parankush S."/>
            <person name="Sadzewicz L."/>
            <person name="Tallon L."/>
            <person name="Sengamalay N."/>
            <person name="Hazen T.H."/>
            <person name="Rasko D.A."/>
        </authorList>
    </citation>
    <scope>NUCLEOTIDE SEQUENCE [LARGE SCALE GENOMIC DNA]</scope>
    <source>
        <strain evidence="11 12">1295743</strain>
    </source>
</reference>
<keyword evidence="7 9" id="KW-0234">DNA repair</keyword>
<sequence length="555" mass="63104">MLTHLTLINFALADHLAIDIEQGFNVLTGETGAGKSLLLDALSACLGERTDTNYVRYGSDKADVTAVFTYQDNSPEAKWLKEHELDDDSGEIHLRRVIFATGRSKAWVNGRPSSLSELKELGRLLVQLYSQHSQQQLLEPPYPKHWLDRYSNFYAEANDVREAYSTWQRNIRQHQAALDAQATRLQRIATLELQIEELEEVIQTDYKEIEQEFDRLSHHEHIMQDCSYSLNALDEAEQNITQEISSIIRRLESHAGRSEQLSEIYNSLLNAQSEIDDATSNLRQFIDRQSFDPERMEELNSKLEVFHRLARKYRTQPETLKEEYETWQSELEQLHQLEDPETLAEQVEKSHQEFLEKAQHLDNIRREAAAPLAKQLTEQVKPLALPEAHFEFKFEPLEQPNAEGLSFIQLLFTANKGIPPQPLARVASGGELSRIALVMQVMNAEKTEAEVLVFDEIDVGISGGTAEVVGRLLADLAQHVQLLCITHQAQVAAQSDQHLLVKKQQTDPASSTIVQLDENQIISELARMSGGVEINETTLQHAKQLRQLKFQASST</sequence>
<comment type="similarity">
    <text evidence="2 9">Belongs to the RecN family.</text>
</comment>
<evidence type="ECO:0000256" key="4">
    <source>
        <dbReference type="ARBA" id="ARBA00022741"/>
    </source>
</evidence>
<evidence type="ECO:0000259" key="10">
    <source>
        <dbReference type="Pfam" id="PF02463"/>
    </source>
</evidence>
<keyword evidence="4" id="KW-0547">Nucleotide-binding</keyword>
<protein>
    <recommendedName>
        <fullName evidence="3 9">DNA repair protein RecN</fullName>
    </recommendedName>
    <alternativeName>
        <fullName evidence="8 9">Recombination protein N</fullName>
    </alternativeName>
</protein>
<dbReference type="GO" id="GO:0005524">
    <property type="term" value="F:ATP binding"/>
    <property type="evidence" value="ECO:0007669"/>
    <property type="project" value="UniProtKB-KW"/>
</dbReference>
<dbReference type="GO" id="GO:0009432">
    <property type="term" value="P:SOS response"/>
    <property type="evidence" value="ECO:0007669"/>
    <property type="project" value="TreeGrafter"/>
</dbReference>
<dbReference type="CDD" id="cd00267">
    <property type="entry name" value="ABC_ATPase"/>
    <property type="match status" value="1"/>
</dbReference>
<comment type="caution">
    <text evidence="11">The sequence shown here is derived from an EMBL/GenBank/DDBJ whole genome shotgun (WGS) entry which is preliminary data.</text>
</comment>
<dbReference type="PIRSF" id="PIRSF003128">
    <property type="entry name" value="RecN"/>
    <property type="match status" value="1"/>
</dbReference>
<dbReference type="RefSeq" id="WP_032050673.1">
    <property type="nucleotide sequence ID" value="NZ_JEWH01000003.1"/>
</dbReference>
<gene>
    <name evidence="11" type="primary">recN</name>
    <name evidence="11" type="ORF">J512_0508</name>
</gene>
<dbReference type="GO" id="GO:0043590">
    <property type="term" value="C:bacterial nucleoid"/>
    <property type="evidence" value="ECO:0007669"/>
    <property type="project" value="TreeGrafter"/>
</dbReference>
<accession>A0A009IAD3</accession>
<evidence type="ECO:0000256" key="6">
    <source>
        <dbReference type="ARBA" id="ARBA00022840"/>
    </source>
</evidence>
<dbReference type="Pfam" id="PF02463">
    <property type="entry name" value="SMC_N"/>
    <property type="match status" value="1"/>
</dbReference>
<dbReference type="InterPro" id="IPR027417">
    <property type="entry name" value="P-loop_NTPase"/>
</dbReference>
<dbReference type="FunFam" id="3.40.50.300:FF:000319">
    <property type="entry name" value="DNA repair protein RecN"/>
    <property type="match status" value="1"/>
</dbReference>
<keyword evidence="5 9" id="KW-0227">DNA damage</keyword>
<evidence type="ECO:0000256" key="9">
    <source>
        <dbReference type="PIRNR" id="PIRNR003128"/>
    </source>
</evidence>
<dbReference type="GO" id="GO:0006310">
    <property type="term" value="P:DNA recombination"/>
    <property type="evidence" value="ECO:0007669"/>
    <property type="project" value="InterPro"/>
</dbReference>
<evidence type="ECO:0000313" key="12">
    <source>
        <dbReference type="Proteomes" id="UP000020595"/>
    </source>
</evidence>
<dbReference type="EMBL" id="JEWH01000003">
    <property type="protein sequence ID" value="EXB07376.1"/>
    <property type="molecule type" value="Genomic_DNA"/>
</dbReference>
<dbReference type="NCBIfam" id="NF008121">
    <property type="entry name" value="PRK10869.1"/>
    <property type="match status" value="1"/>
</dbReference>
<comment type="function">
    <text evidence="1 9">May be involved in recombinational repair of damaged DNA.</text>
</comment>
<feature type="domain" description="RecF/RecN/SMC N-terminal" evidence="10">
    <location>
        <begin position="2"/>
        <end position="505"/>
    </location>
</feature>
<evidence type="ECO:0000256" key="8">
    <source>
        <dbReference type="ARBA" id="ARBA00033408"/>
    </source>
</evidence>
<dbReference type="InterPro" id="IPR004604">
    <property type="entry name" value="DNA_recomb/repair_RecN"/>
</dbReference>
<dbReference type="Gene3D" id="3.40.50.300">
    <property type="entry name" value="P-loop containing nucleotide triphosphate hydrolases"/>
    <property type="match status" value="2"/>
</dbReference>
<dbReference type="PANTHER" id="PTHR11059">
    <property type="entry name" value="DNA REPAIR PROTEIN RECN"/>
    <property type="match status" value="1"/>
</dbReference>
<dbReference type="CDD" id="cd03241">
    <property type="entry name" value="ABC_RecN"/>
    <property type="match status" value="1"/>
</dbReference>
<dbReference type="GO" id="GO:0006281">
    <property type="term" value="P:DNA repair"/>
    <property type="evidence" value="ECO:0007669"/>
    <property type="project" value="UniProtKB-KW"/>
</dbReference>
<keyword evidence="6" id="KW-0067">ATP-binding</keyword>
<dbReference type="NCBIfam" id="TIGR00634">
    <property type="entry name" value="recN"/>
    <property type="match status" value="1"/>
</dbReference>
<dbReference type="Proteomes" id="UP000020595">
    <property type="component" value="Unassembled WGS sequence"/>
</dbReference>
<evidence type="ECO:0000256" key="3">
    <source>
        <dbReference type="ARBA" id="ARBA00021315"/>
    </source>
</evidence>
<proteinExistence type="inferred from homology"/>
<dbReference type="PANTHER" id="PTHR11059:SF0">
    <property type="entry name" value="DNA REPAIR PROTEIN RECN"/>
    <property type="match status" value="1"/>
</dbReference>
<dbReference type="InterPro" id="IPR003395">
    <property type="entry name" value="RecF/RecN/SMC_N"/>
</dbReference>
<evidence type="ECO:0000256" key="2">
    <source>
        <dbReference type="ARBA" id="ARBA00009441"/>
    </source>
</evidence>